<protein>
    <submittedName>
        <fullName evidence="2">Uncharacterized protein</fullName>
    </submittedName>
</protein>
<feature type="region of interest" description="Disordered" evidence="1">
    <location>
        <begin position="197"/>
        <end position="256"/>
    </location>
</feature>
<sequence length="256" mass="28914">MAQPSRSGRFPLSKEEKDLIEKLYIQFGSKSTTRIVGEMINNPQIPTNIQQLYQNFGLEKGTKRVYDYLARQSKKAALAKIVQHTPKVDPQVYFGATTLQNQQQHNSPRQRPQRRLSDLTDPNENDWEDADHSNDEENNNGVAVPHSSSPPTPLDPMAWLNSVTRASPPAIQTAPIDPSPVFDGIRLSTAESNLLLQHQQTPSSHQNSQQPPPFQSQISSQQDRRPPKRQRPAVSTNDDDDENQENNPQPRQPLTF</sequence>
<reference evidence="2" key="1">
    <citation type="submission" date="2021-02" db="EMBL/GenBank/DDBJ databases">
        <authorList>
            <person name="Nowell W R."/>
        </authorList>
    </citation>
    <scope>NUCLEOTIDE SEQUENCE</scope>
</reference>
<gene>
    <name evidence="2" type="ORF">OVA965_LOCUS26535</name>
    <name evidence="3" type="ORF">TMI583_LOCUS27277</name>
</gene>
<feature type="region of interest" description="Disordered" evidence="1">
    <location>
        <begin position="99"/>
        <end position="159"/>
    </location>
</feature>
<dbReference type="AlphaFoldDB" id="A0A8S2EM89"/>
<dbReference type="EMBL" id="CAJNOK010017059">
    <property type="protein sequence ID" value="CAF1256834.1"/>
    <property type="molecule type" value="Genomic_DNA"/>
</dbReference>
<proteinExistence type="predicted"/>
<evidence type="ECO:0000313" key="4">
    <source>
        <dbReference type="Proteomes" id="UP000677228"/>
    </source>
</evidence>
<evidence type="ECO:0000313" key="3">
    <source>
        <dbReference type="EMBL" id="CAF4063775.1"/>
    </source>
</evidence>
<evidence type="ECO:0000313" key="2">
    <source>
        <dbReference type="EMBL" id="CAF1256834.1"/>
    </source>
</evidence>
<dbReference type="EMBL" id="CAJOBA010038614">
    <property type="protein sequence ID" value="CAF4063775.1"/>
    <property type="molecule type" value="Genomic_DNA"/>
</dbReference>
<dbReference type="Proteomes" id="UP000677228">
    <property type="component" value="Unassembled WGS sequence"/>
</dbReference>
<feature type="compositionally biased region" description="Low complexity" evidence="1">
    <location>
        <begin position="197"/>
        <end position="221"/>
    </location>
</feature>
<comment type="caution">
    <text evidence="2">The sequence shown here is derived from an EMBL/GenBank/DDBJ whole genome shotgun (WGS) entry which is preliminary data.</text>
</comment>
<feature type="non-terminal residue" evidence="2">
    <location>
        <position position="1"/>
    </location>
</feature>
<accession>A0A8S2EM89</accession>
<dbReference type="Proteomes" id="UP000682733">
    <property type="component" value="Unassembled WGS sequence"/>
</dbReference>
<name>A0A8S2EM89_9BILA</name>
<feature type="compositionally biased region" description="Polar residues" evidence="1">
    <location>
        <begin position="99"/>
        <end position="110"/>
    </location>
</feature>
<organism evidence="2 4">
    <name type="scientific">Didymodactylos carnosus</name>
    <dbReference type="NCBI Taxonomy" id="1234261"/>
    <lineage>
        <taxon>Eukaryota</taxon>
        <taxon>Metazoa</taxon>
        <taxon>Spiralia</taxon>
        <taxon>Gnathifera</taxon>
        <taxon>Rotifera</taxon>
        <taxon>Eurotatoria</taxon>
        <taxon>Bdelloidea</taxon>
        <taxon>Philodinida</taxon>
        <taxon>Philodinidae</taxon>
        <taxon>Didymodactylos</taxon>
    </lineage>
</organism>
<evidence type="ECO:0000256" key="1">
    <source>
        <dbReference type="SAM" id="MobiDB-lite"/>
    </source>
</evidence>